<dbReference type="CDD" id="cd01949">
    <property type="entry name" value="GGDEF"/>
    <property type="match status" value="1"/>
</dbReference>
<dbReference type="NCBIfam" id="TIGR00254">
    <property type="entry name" value="GGDEF"/>
    <property type="match status" value="1"/>
</dbReference>
<organism evidence="5 6">
    <name type="scientific">Methylogaea oryzae</name>
    <dbReference type="NCBI Taxonomy" id="1295382"/>
    <lineage>
        <taxon>Bacteria</taxon>
        <taxon>Pseudomonadati</taxon>
        <taxon>Pseudomonadota</taxon>
        <taxon>Gammaproteobacteria</taxon>
        <taxon>Methylococcales</taxon>
        <taxon>Methylococcaceae</taxon>
        <taxon>Methylogaea</taxon>
    </lineage>
</organism>
<keyword evidence="3" id="KW-0472">Membrane</keyword>
<name>A0A8D4VQ43_9GAMM</name>
<dbReference type="Gene3D" id="3.30.70.270">
    <property type="match status" value="1"/>
</dbReference>
<evidence type="ECO:0000256" key="1">
    <source>
        <dbReference type="ARBA" id="ARBA00001946"/>
    </source>
</evidence>
<accession>A0A8D4VQ43</accession>
<dbReference type="KEGG" id="moz:MoryE10_11930"/>
<feature type="domain" description="GGDEF" evidence="4">
    <location>
        <begin position="286"/>
        <end position="422"/>
    </location>
</feature>
<dbReference type="InterPro" id="IPR000160">
    <property type="entry name" value="GGDEF_dom"/>
</dbReference>
<evidence type="ECO:0000259" key="4">
    <source>
        <dbReference type="PROSITE" id="PS50887"/>
    </source>
</evidence>
<dbReference type="InterPro" id="IPR021796">
    <property type="entry name" value="Tll0287-like_dom"/>
</dbReference>
<dbReference type="PANTHER" id="PTHR45138">
    <property type="entry name" value="REGULATORY COMPONENTS OF SENSORY TRANSDUCTION SYSTEM"/>
    <property type="match status" value="1"/>
</dbReference>
<dbReference type="InterPro" id="IPR050469">
    <property type="entry name" value="Diguanylate_Cyclase"/>
</dbReference>
<keyword evidence="3" id="KW-0812">Transmembrane</keyword>
<evidence type="ECO:0000313" key="5">
    <source>
        <dbReference type="EMBL" id="BBL70587.1"/>
    </source>
</evidence>
<evidence type="ECO:0000256" key="2">
    <source>
        <dbReference type="ARBA" id="ARBA00012528"/>
    </source>
</evidence>
<evidence type="ECO:0000256" key="3">
    <source>
        <dbReference type="SAM" id="Phobius"/>
    </source>
</evidence>
<dbReference type="GO" id="GO:0043709">
    <property type="term" value="P:cell adhesion involved in single-species biofilm formation"/>
    <property type="evidence" value="ECO:0007669"/>
    <property type="project" value="TreeGrafter"/>
</dbReference>
<dbReference type="SMART" id="SM00267">
    <property type="entry name" value="GGDEF"/>
    <property type="match status" value="1"/>
</dbReference>
<dbReference type="SUPFAM" id="SSF55073">
    <property type="entry name" value="Nucleotide cyclase"/>
    <property type="match status" value="1"/>
</dbReference>
<dbReference type="InterPro" id="IPR029787">
    <property type="entry name" value="Nucleotide_cyclase"/>
</dbReference>
<comment type="cofactor">
    <cofactor evidence="1">
        <name>Mg(2+)</name>
        <dbReference type="ChEBI" id="CHEBI:18420"/>
    </cofactor>
</comment>
<keyword evidence="6" id="KW-1185">Reference proteome</keyword>
<dbReference type="GO" id="GO:1902201">
    <property type="term" value="P:negative regulation of bacterial-type flagellum-dependent cell motility"/>
    <property type="evidence" value="ECO:0007669"/>
    <property type="project" value="TreeGrafter"/>
</dbReference>
<proteinExistence type="predicted"/>
<feature type="transmembrane region" description="Helical" evidence="3">
    <location>
        <begin position="213"/>
        <end position="232"/>
    </location>
</feature>
<dbReference type="FunFam" id="3.30.70.270:FF:000001">
    <property type="entry name" value="Diguanylate cyclase domain protein"/>
    <property type="match status" value="1"/>
</dbReference>
<dbReference type="Pfam" id="PF11845">
    <property type="entry name" value="Tll0287-like"/>
    <property type="match status" value="1"/>
</dbReference>
<dbReference type="InterPro" id="IPR043128">
    <property type="entry name" value="Rev_trsase/Diguanyl_cyclase"/>
</dbReference>
<dbReference type="EMBL" id="AP019782">
    <property type="protein sequence ID" value="BBL70587.1"/>
    <property type="molecule type" value="Genomic_DNA"/>
</dbReference>
<dbReference type="Proteomes" id="UP000824988">
    <property type="component" value="Chromosome"/>
</dbReference>
<sequence length="432" mass="48522">MSAVIPIKRYATIVMVLWTSLVSASLAWNVWLQRRAVVDIAKIEAEAFINKDLSLRSWASSHGGVYVRPTAETPPNAYLQVADRDVVTTGGMSLTLMNPAYITREVHSRFARQFGVYGHMTSLQLKNPLNAPNDWERQGLQRFAEGKLKNYVGFSEREGKPYLDLIKPMFMEESCLACHAWTQIPVGGVRGGIVASVPLTPLRDKTAAVIRQMAVSHGGFWLIGMAVIGWIGRKAKHIQQERAQSESERQELYIQATHDPLTGLFNRRYLNEVLPRELYRAKRTGAALSLAILDIDHFKRFNDEYGHKAGDNVLRTLGEYLRANLRKCDIACRFGGEEILIIMPETGAEEVRRRLTVLFEHFRELSIAHQDATPLPPVTVSVGIAEYWAEAEQDADRFLSLADRALYRAKAEGRDRIVIFSDSVGDAPAGEE</sequence>
<keyword evidence="3" id="KW-1133">Transmembrane helix</keyword>
<reference evidence="5" key="1">
    <citation type="submission" date="2019-06" db="EMBL/GenBank/DDBJ databases">
        <title>Complete genome sequence of Methylogaea oryzae strain JCM16910.</title>
        <authorList>
            <person name="Asakawa S."/>
        </authorList>
    </citation>
    <scope>NUCLEOTIDE SEQUENCE</scope>
    <source>
        <strain evidence="5">E10</strain>
    </source>
</reference>
<dbReference type="RefSeq" id="WP_054773557.1">
    <property type="nucleotide sequence ID" value="NZ_AP019782.1"/>
</dbReference>
<dbReference type="GO" id="GO:0005886">
    <property type="term" value="C:plasma membrane"/>
    <property type="evidence" value="ECO:0007669"/>
    <property type="project" value="TreeGrafter"/>
</dbReference>
<dbReference type="EC" id="2.7.7.65" evidence="2"/>
<evidence type="ECO:0000313" key="6">
    <source>
        <dbReference type="Proteomes" id="UP000824988"/>
    </source>
</evidence>
<dbReference type="Pfam" id="PF00990">
    <property type="entry name" value="GGDEF"/>
    <property type="match status" value="1"/>
</dbReference>
<gene>
    <name evidence="5" type="ORF">MoryE10_11930</name>
</gene>
<dbReference type="AlphaFoldDB" id="A0A8D4VQ43"/>
<dbReference type="PROSITE" id="PS50887">
    <property type="entry name" value="GGDEF"/>
    <property type="match status" value="1"/>
</dbReference>
<dbReference type="PANTHER" id="PTHR45138:SF24">
    <property type="entry name" value="DIGUANYLATE CYCLASE DGCC-RELATED"/>
    <property type="match status" value="1"/>
</dbReference>
<dbReference type="GO" id="GO:0052621">
    <property type="term" value="F:diguanylate cyclase activity"/>
    <property type="evidence" value="ECO:0007669"/>
    <property type="project" value="UniProtKB-EC"/>
</dbReference>
<protein>
    <recommendedName>
        <fullName evidence="2">diguanylate cyclase</fullName>
        <ecNumber evidence="2">2.7.7.65</ecNumber>
    </recommendedName>
</protein>